<evidence type="ECO:0000313" key="2">
    <source>
        <dbReference type="Proteomes" id="UP000654279"/>
    </source>
</evidence>
<accession>A0A926HM03</accession>
<evidence type="ECO:0000313" key="1">
    <source>
        <dbReference type="EMBL" id="MBC8528633.1"/>
    </source>
</evidence>
<sequence>MRKFPRTQIGGLSVSRMIIGSNWFCGYSHTSKAQDDYIKEHIHNREAMAKILEVFFRAGVDTFMANMTDEVVRDAVHMAQDATGVGCNMISSLHFTITPETPAKGFDLGEVERILDEQAALGVKICQPHQVVTDAMADKCTREIRQMAPVMRMCRERGLIPALSTHMPETIQFADESGLDVESYIQIYNSMGFLMQVEVDTVHAGILAAKKPVMTIKPMAAGQLRPFQALHFVWSTLRPCDMVTVGCMSPQEAQECIDLSLEILDKLGQ</sequence>
<comment type="caution">
    <text evidence="1">The sequence shown here is derived from an EMBL/GenBank/DDBJ whole genome shotgun (WGS) entry which is preliminary data.</text>
</comment>
<dbReference type="Proteomes" id="UP000654279">
    <property type="component" value="Unassembled WGS sequence"/>
</dbReference>
<proteinExistence type="predicted"/>
<dbReference type="EMBL" id="JACRSO010000001">
    <property type="protein sequence ID" value="MBC8528633.1"/>
    <property type="molecule type" value="Genomic_DNA"/>
</dbReference>
<gene>
    <name evidence="1" type="ORF">H8699_04170</name>
</gene>
<dbReference type="AlphaFoldDB" id="A0A926HM03"/>
<organism evidence="1 2">
    <name type="scientific">Luoshenia tenuis</name>
    <dbReference type="NCBI Taxonomy" id="2763654"/>
    <lineage>
        <taxon>Bacteria</taxon>
        <taxon>Bacillati</taxon>
        <taxon>Bacillota</taxon>
        <taxon>Clostridia</taxon>
        <taxon>Christensenellales</taxon>
        <taxon>Christensenellaceae</taxon>
        <taxon>Luoshenia</taxon>
    </lineage>
</organism>
<dbReference type="RefSeq" id="WP_249284614.1">
    <property type="nucleotide sequence ID" value="NZ_JACRSO010000001.1"/>
</dbReference>
<protein>
    <submittedName>
        <fullName evidence="1">Uncharacterized protein</fullName>
    </submittedName>
</protein>
<reference evidence="1" key="1">
    <citation type="submission" date="2020-08" db="EMBL/GenBank/DDBJ databases">
        <title>Genome public.</title>
        <authorList>
            <person name="Liu C."/>
            <person name="Sun Q."/>
        </authorList>
    </citation>
    <scope>NUCLEOTIDE SEQUENCE</scope>
    <source>
        <strain evidence="1">NSJ-44</strain>
    </source>
</reference>
<keyword evidence="2" id="KW-1185">Reference proteome</keyword>
<name>A0A926HM03_9FIRM</name>